<evidence type="ECO:0000256" key="1">
    <source>
        <dbReference type="SAM" id="MobiDB-lite"/>
    </source>
</evidence>
<keyword evidence="2" id="KW-1133">Transmembrane helix</keyword>
<keyword evidence="2" id="KW-0472">Membrane</keyword>
<feature type="compositionally biased region" description="Low complexity" evidence="1">
    <location>
        <begin position="1"/>
        <end position="24"/>
    </location>
</feature>
<dbReference type="EMBL" id="JAFBCF010000001">
    <property type="protein sequence ID" value="MBM7799670.1"/>
    <property type="molecule type" value="Genomic_DNA"/>
</dbReference>
<evidence type="ECO:0000256" key="2">
    <source>
        <dbReference type="SAM" id="Phobius"/>
    </source>
</evidence>
<organism evidence="3 4">
    <name type="scientific">Microlunatus panaciterrae</name>
    <dbReference type="NCBI Taxonomy" id="400768"/>
    <lineage>
        <taxon>Bacteria</taxon>
        <taxon>Bacillati</taxon>
        <taxon>Actinomycetota</taxon>
        <taxon>Actinomycetes</taxon>
        <taxon>Propionibacteriales</taxon>
        <taxon>Propionibacteriaceae</taxon>
        <taxon>Microlunatus</taxon>
    </lineage>
</organism>
<gene>
    <name evidence="3" type="ORF">JOE57_002591</name>
</gene>
<proteinExistence type="predicted"/>
<dbReference type="Proteomes" id="UP000704762">
    <property type="component" value="Unassembled WGS sequence"/>
</dbReference>
<reference evidence="3 4" key="1">
    <citation type="submission" date="2021-01" db="EMBL/GenBank/DDBJ databases">
        <title>Sequencing the genomes of 1000 actinobacteria strains.</title>
        <authorList>
            <person name="Klenk H.-P."/>
        </authorList>
    </citation>
    <scope>NUCLEOTIDE SEQUENCE [LARGE SCALE GENOMIC DNA]</scope>
    <source>
        <strain evidence="3 4">DSM 18662</strain>
    </source>
</reference>
<keyword evidence="4" id="KW-1185">Reference proteome</keyword>
<feature type="region of interest" description="Disordered" evidence="1">
    <location>
        <begin position="1"/>
        <end position="25"/>
    </location>
</feature>
<accession>A0ABS2RKY3</accession>
<dbReference type="RefSeq" id="WP_204918579.1">
    <property type="nucleotide sequence ID" value="NZ_BAAAQP010000003.1"/>
</dbReference>
<evidence type="ECO:0000313" key="4">
    <source>
        <dbReference type="Proteomes" id="UP000704762"/>
    </source>
</evidence>
<comment type="caution">
    <text evidence="3">The sequence shown here is derived from an EMBL/GenBank/DDBJ whole genome shotgun (WGS) entry which is preliminary data.</text>
</comment>
<sequence>MSDPYSQQPAGQQQPPYGQPYGAATQEHPQGTMILVLGIVGFFVGICGPIAWYMGRKVQKEIAATGVHYSNEQNINIGKILGMIVTILAIIGLVFGIIFAVIAIIAASSASTYGG</sequence>
<evidence type="ECO:0000313" key="3">
    <source>
        <dbReference type="EMBL" id="MBM7799670.1"/>
    </source>
</evidence>
<feature type="transmembrane region" description="Helical" evidence="2">
    <location>
        <begin position="33"/>
        <end position="53"/>
    </location>
</feature>
<keyword evidence="2" id="KW-0812">Transmembrane</keyword>
<feature type="transmembrane region" description="Helical" evidence="2">
    <location>
        <begin position="80"/>
        <end position="107"/>
    </location>
</feature>
<protein>
    <submittedName>
        <fullName evidence="3">Tic20 family protein</fullName>
    </submittedName>
</protein>
<name>A0ABS2RKY3_9ACTN</name>